<dbReference type="PANTHER" id="PTHR33417">
    <property type="entry name" value="G-BOX BINDING PROTEIN"/>
    <property type="match status" value="1"/>
</dbReference>
<protein>
    <submittedName>
        <fullName evidence="1">Uncharacterized protein</fullName>
    </submittedName>
</protein>
<sequence>MASVNRWLRPEEMEYASAAQMIKYVAIASESWMDSIKSDCFASNKLPAMLASHESLASVDLLGYLLLFPPNQECDYYLLASSDSGLALLWNNDAGYQRISLDDGTALFTLFVSIPGASSFNVVLLVTVTKENRAAGVLDNFAEGEKYAEHFVRRYVRNKAPEIMPSINSFFTDPNRR</sequence>
<dbReference type="EMBL" id="JAKOGI010000025">
    <property type="protein sequence ID" value="KAJ8449145.1"/>
    <property type="molecule type" value="Genomic_DNA"/>
</dbReference>
<evidence type="ECO:0000313" key="2">
    <source>
        <dbReference type="Proteomes" id="UP001153076"/>
    </source>
</evidence>
<accession>A0A9Q1QR02</accession>
<dbReference type="OrthoDB" id="202195at2759"/>
<gene>
    <name evidence="1" type="ORF">Cgig2_004200</name>
</gene>
<dbReference type="Proteomes" id="UP001153076">
    <property type="component" value="Unassembled WGS sequence"/>
</dbReference>
<organism evidence="1 2">
    <name type="scientific">Carnegiea gigantea</name>
    <dbReference type="NCBI Taxonomy" id="171969"/>
    <lineage>
        <taxon>Eukaryota</taxon>
        <taxon>Viridiplantae</taxon>
        <taxon>Streptophyta</taxon>
        <taxon>Embryophyta</taxon>
        <taxon>Tracheophyta</taxon>
        <taxon>Spermatophyta</taxon>
        <taxon>Magnoliopsida</taxon>
        <taxon>eudicotyledons</taxon>
        <taxon>Gunneridae</taxon>
        <taxon>Pentapetalae</taxon>
        <taxon>Caryophyllales</taxon>
        <taxon>Cactineae</taxon>
        <taxon>Cactaceae</taxon>
        <taxon>Cactoideae</taxon>
        <taxon>Echinocereeae</taxon>
        <taxon>Carnegiea</taxon>
    </lineage>
</organism>
<name>A0A9Q1QR02_9CARY</name>
<keyword evidence="2" id="KW-1185">Reference proteome</keyword>
<dbReference type="AlphaFoldDB" id="A0A9Q1QR02"/>
<reference evidence="1" key="1">
    <citation type="submission" date="2022-04" db="EMBL/GenBank/DDBJ databases">
        <title>Carnegiea gigantea Genome sequencing and assembly v2.</title>
        <authorList>
            <person name="Copetti D."/>
            <person name="Sanderson M.J."/>
            <person name="Burquez A."/>
            <person name="Wojciechowski M.F."/>
        </authorList>
    </citation>
    <scope>NUCLEOTIDE SEQUENCE</scope>
    <source>
        <strain evidence="1">SGP5-SGP5p</strain>
        <tissue evidence="1">Aerial part</tissue>
    </source>
</reference>
<proteinExistence type="predicted"/>
<comment type="caution">
    <text evidence="1">The sequence shown here is derived from an EMBL/GenBank/DDBJ whole genome shotgun (WGS) entry which is preliminary data.</text>
</comment>
<evidence type="ECO:0000313" key="1">
    <source>
        <dbReference type="EMBL" id="KAJ8449145.1"/>
    </source>
</evidence>